<evidence type="ECO:0000313" key="1">
    <source>
        <dbReference type="EMBL" id="CAI9152724.1"/>
    </source>
</evidence>
<protein>
    <submittedName>
        <fullName evidence="1">Uncharacterized protein</fullName>
    </submittedName>
</protein>
<sequence>MEFRKMVTITLYAKQKKRLKYRTDLWTLGEGEGGMFQENSIETRVLSRVKQITSPGWVHETSARAWCTGKTQRDRVEREVGGGTGMGNTCKSMANSFQRMTKTTAMM</sequence>
<reference evidence="1" key="1">
    <citation type="submission" date="2023-04" db="EMBL/GenBank/DDBJ databases">
        <authorList>
            <consortium name="ELIXIR-Norway"/>
        </authorList>
    </citation>
    <scope>NUCLEOTIDE SEQUENCE [LARGE SCALE GENOMIC DNA]</scope>
</reference>
<accession>A0ABN8XUR7</accession>
<proteinExistence type="predicted"/>
<gene>
    <name evidence="1" type="ORF">MRATA1EN1_LOCUS1686</name>
</gene>
<name>A0ABN8XUR7_RANTA</name>
<keyword evidence="2" id="KW-1185">Reference proteome</keyword>
<organism evidence="1 2">
    <name type="scientific">Rangifer tarandus platyrhynchus</name>
    <name type="common">Svalbard reindeer</name>
    <dbReference type="NCBI Taxonomy" id="3082113"/>
    <lineage>
        <taxon>Eukaryota</taxon>
        <taxon>Metazoa</taxon>
        <taxon>Chordata</taxon>
        <taxon>Craniata</taxon>
        <taxon>Vertebrata</taxon>
        <taxon>Euteleostomi</taxon>
        <taxon>Mammalia</taxon>
        <taxon>Eutheria</taxon>
        <taxon>Laurasiatheria</taxon>
        <taxon>Artiodactyla</taxon>
        <taxon>Ruminantia</taxon>
        <taxon>Pecora</taxon>
        <taxon>Cervidae</taxon>
        <taxon>Odocoileinae</taxon>
        <taxon>Rangifer</taxon>
    </lineage>
</organism>
<dbReference type="Proteomes" id="UP001176941">
    <property type="component" value="Chromosome 10"/>
</dbReference>
<dbReference type="EMBL" id="OX459946">
    <property type="protein sequence ID" value="CAI9152724.1"/>
    <property type="molecule type" value="Genomic_DNA"/>
</dbReference>
<evidence type="ECO:0000313" key="2">
    <source>
        <dbReference type="Proteomes" id="UP001176941"/>
    </source>
</evidence>